<protein>
    <submittedName>
        <fullName evidence="1">Uncharacterized protein</fullName>
    </submittedName>
</protein>
<comment type="caution">
    <text evidence="1">The sequence shown here is derived from an EMBL/GenBank/DDBJ whole genome shotgun (WGS) entry which is preliminary data.</text>
</comment>
<evidence type="ECO:0000313" key="1">
    <source>
        <dbReference type="EMBL" id="OYT04749.1"/>
    </source>
</evidence>
<proteinExistence type="predicted"/>
<organism evidence="1 2">
    <name type="scientific">Limosilactobacillus reuteri</name>
    <name type="common">Lactobacillus reuteri</name>
    <dbReference type="NCBI Taxonomy" id="1598"/>
    <lineage>
        <taxon>Bacteria</taxon>
        <taxon>Bacillati</taxon>
        <taxon>Bacillota</taxon>
        <taxon>Bacilli</taxon>
        <taxon>Lactobacillales</taxon>
        <taxon>Lactobacillaceae</taxon>
        <taxon>Limosilactobacillus</taxon>
    </lineage>
</organism>
<dbReference type="AlphaFoldDB" id="A0A256VPE2"/>
<dbReference type="EMBL" id="NGQC01000018">
    <property type="protein sequence ID" value="OYT04749.1"/>
    <property type="molecule type" value="Genomic_DNA"/>
</dbReference>
<accession>A0A256VPE2</accession>
<dbReference type="Proteomes" id="UP000216122">
    <property type="component" value="Unassembled WGS sequence"/>
</dbReference>
<sequence>MLSLIRLAKEGKLEKTGAKPKLPIKVDGVSSETLDVYRIPLEHLYYNDKNGRIAINTSQYQDELHPASEQEDPRYNNFVAKLIER</sequence>
<evidence type="ECO:0000313" key="2">
    <source>
        <dbReference type="Proteomes" id="UP000216122"/>
    </source>
</evidence>
<name>A0A256VPE2_LIMRT</name>
<gene>
    <name evidence="1" type="ORF">CBG21_01975</name>
</gene>
<reference evidence="1 2" key="2">
    <citation type="submission" date="2017-09" db="EMBL/GenBank/DDBJ databases">
        <title>Tripartite evolution among Lactobacillus johnsonii, Lactobacillus taiwanensis, Lactobacillus reuteri and their rodent host.</title>
        <authorList>
            <person name="Wang T."/>
            <person name="Knowles S."/>
            <person name="Cheng C."/>
        </authorList>
    </citation>
    <scope>NUCLEOTIDE SEQUENCE [LARGE SCALE GENOMIC DNA]</scope>
    <source>
        <strain evidence="1 2">103v</strain>
    </source>
</reference>
<reference evidence="2" key="1">
    <citation type="submission" date="2017-05" db="EMBL/GenBank/DDBJ databases">
        <authorList>
            <person name="Lin X.B."/>
            <person name="Stothard P."/>
            <person name="Tasseva G."/>
            <person name="Walter J."/>
        </authorList>
    </citation>
    <scope>NUCLEOTIDE SEQUENCE [LARGE SCALE GENOMIC DNA]</scope>
    <source>
        <strain evidence="2">103v</strain>
    </source>
</reference>